<dbReference type="SUPFAM" id="SSF46894">
    <property type="entry name" value="C-terminal effector domain of the bipartite response regulators"/>
    <property type="match status" value="1"/>
</dbReference>
<keyword evidence="1 5" id="KW-0597">Phosphoprotein</keyword>
<dbReference type="InterPro" id="IPR000792">
    <property type="entry name" value="Tscrpt_reg_LuxR_C"/>
</dbReference>
<dbReference type="SUPFAM" id="SSF52172">
    <property type="entry name" value="CheY-like"/>
    <property type="match status" value="1"/>
</dbReference>
<name>A0ABV5KLV4_9BACL</name>
<dbReference type="PANTHER" id="PTHR43214">
    <property type="entry name" value="TWO-COMPONENT RESPONSE REGULATOR"/>
    <property type="match status" value="1"/>
</dbReference>
<accession>A0ABV5KLV4</accession>
<evidence type="ECO:0000313" key="8">
    <source>
        <dbReference type="EMBL" id="MFB9326221.1"/>
    </source>
</evidence>
<dbReference type="InterPro" id="IPR011006">
    <property type="entry name" value="CheY-like_superfamily"/>
</dbReference>
<comment type="caution">
    <text evidence="8">The sequence shown here is derived from an EMBL/GenBank/DDBJ whole genome shotgun (WGS) entry which is preliminary data.</text>
</comment>
<evidence type="ECO:0000256" key="3">
    <source>
        <dbReference type="ARBA" id="ARBA00023125"/>
    </source>
</evidence>
<dbReference type="PROSITE" id="PS50043">
    <property type="entry name" value="HTH_LUXR_2"/>
    <property type="match status" value="1"/>
</dbReference>
<dbReference type="InterPro" id="IPR058245">
    <property type="entry name" value="NreC/VraR/RcsB-like_REC"/>
</dbReference>
<evidence type="ECO:0000259" key="6">
    <source>
        <dbReference type="PROSITE" id="PS50043"/>
    </source>
</evidence>
<dbReference type="Proteomes" id="UP001589747">
    <property type="component" value="Unassembled WGS sequence"/>
</dbReference>
<evidence type="ECO:0000256" key="5">
    <source>
        <dbReference type="PROSITE-ProRule" id="PRU00169"/>
    </source>
</evidence>
<feature type="domain" description="Response regulatory" evidence="7">
    <location>
        <begin position="3"/>
        <end position="119"/>
    </location>
</feature>
<reference evidence="8 9" key="1">
    <citation type="submission" date="2024-09" db="EMBL/GenBank/DDBJ databases">
        <authorList>
            <person name="Sun Q."/>
            <person name="Mori K."/>
        </authorList>
    </citation>
    <scope>NUCLEOTIDE SEQUENCE [LARGE SCALE GENOMIC DNA]</scope>
    <source>
        <strain evidence="8 9">TISTR 2452</strain>
    </source>
</reference>
<keyword evidence="3" id="KW-0238">DNA-binding</keyword>
<sequence length="223" mass="24569">MIRVLIADDQRLLRDGLQTILQLEDDLEVVGVSENGQEACEAVREKRPDIVLMDIKMPVLDGIEAMKLIKRDYPSTVVLILTTFAEDKFIVDAMAGGADGFLLKDMPADKVVHTVREAVKGQLILPAAIAAKLAARLSVLSDTGADAFDETELRRQGLVLTERERKIVLLMIEGYSNRQISAALFMSEGTVRNYISVVYNKIGTNDRKTAIAKLKDLLLGDAL</sequence>
<organism evidence="8 9">
    <name type="scientific">Paenibacillus aurantiacus</name>
    <dbReference type="NCBI Taxonomy" id="1936118"/>
    <lineage>
        <taxon>Bacteria</taxon>
        <taxon>Bacillati</taxon>
        <taxon>Bacillota</taxon>
        <taxon>Bacilli</taxon>
        <taxon>Bacillales</taxon>
        <taxon>Paenibacillaceae</taxon>
        <taxon>Paenibacillus</taxon>
    </lineage>
</organism>
<evidence type="ECO:0000259" key="7">
    <source>
        <dbReference type="PROSITE" id="PS50110"/>
    </source>
</evidence>
<dbReference type="CDD" id="cd17535">
    <property type="entry name" value="REC_NarL-like"/>
    <property type="match status" value="1"/>
</dbReference>
<dbReference type="SMART" id="SM00448">
    <property type="entry name" value="REC"/>
    <property type="match status" value="1"/>
</dbReference>
<feature type="domain" description="HTH luxR-type" evidence="6">
    <location>
        <begin position="153"/>
        <end position="218"/>
    </location>
</feature>
<keyword evidence="4" id="KW-0804">Transcription</keyword>
<dbReference type="EMBL" id="JBHMDO010000017">
    <property type="protein sequence ID" value="MFB9326221.1"/>
    <property type="molecule type" value="Genomic_DNA"/>
</dbReference>
<dbReference type="SMART" id="SM00421">
    <property type="entry name" value="HTH_LUXR"/>
    <property type="match status" value="1"/>
</dbReference>
<dbReference type="InterPro" id="IPR001789">
    <property type="entry name" value="Sig_transdc_resp-reg_receiver"/>
</dbReference>
<keyword evidence="9" id="KW-1185">Reference proteome</keyword>
<dbReference type="PANTHER" id="PTHR43214:SF24">
    <property type="entry name" value="TRANSCRIPTIONAL REGULATORY PROTEIN NARL-RELATED"/>
    <property type="match status" value="1"/>
</dbReference>
<dbReference type="PROSITE" id="PS50110">
    <property type="entry name" value="RESPONSE_REGULATORY"/>
    <property type="match status" value="1"/>
</dbReference>
<dbReference type="RefSeq" id="WP_377493294.1">
    <property type="nucleotide sequence ID" value="NZ_JBHMDO010000017.1"/>
</dbReference>
<dbReference type="CDD" id="cd06170">
    <property type="entry name" value="LuxR_C_like"/>
    <property type="match status" value="1"/>
</dbReference>
<evidence type="ECO:0000256" key="4">
    <source>
        <dbReference type="ARBA" id="ARBA00023163"/>
    </source>
</evidence>
<proteinExistence type="predicted"/>
<evidence type="ECO:0000256" key="2">
    <source>
        <dbReference type="ARBA" id="ARBA00023015"/>
    </source>
</evidence>
<dbReference type="Pfam" id="PF00196">
    <property type="entry name" value="GerE"/>
    <property type="match status" value="1"/>
</dbReference>
<keyword evidence="2" id="KW-0805">Transcription regulation</keyword>
<evidence type="ECO:0000313" key="9">
    <source>
        <dbReference type="Proteomes" id="UP001589747"/>
    </source>
</evidence>
<protein>
    <submittedName>
        <fullName evidence="8">Response regulator</fullName>
    </submittedName>
</protein>
<feature type="modified residue" description="4-aspartylphosphate" evidence="5">
    <location>
        <position position="54"/>
    </location>
</feature>
<dbReference type="Gene3D" id="3.40.50.2300">
    <property type="match status" value="1"/>
</dbReference>
<dbReference type="InterPro" id="IPR016032">
    <property type="entry name" value="Sig_transdc_resp-reg_C-effctor"/>
</dbReference>
<dbReference type="InterPro" id="IPR039420">
    <property type="entry name" value="WalR-like"/>
</dbReference>
<evidence type="ECO:0000256" key="1">
    <source>
        <dbReference type="ARBA" id="ARBA00022553"/>
    </source>
</evidence>
<gene>
    <name evidence="8" type="ORF">ACFFSY_09885</name>
</gene>
<dbReference type="PRINTS" id="PR00038">
    <property type="entry name" value="HTHLUXR"/>
</dbReference>
<dbReference type="Pfam" id="PF00072">
    <property type="entry name" value="Response_reg"/>
    <property type="match status" value="1"/>
</dbReference>